<keyword evidence="7" id="KW-1185">Reference proteome</keyword>
<reference evidence="6 7" key="1">
    <citation type="submission" date="2024-06" db="EMBL/GenBank/DDBJ databases">
        <title>The Natural Products Discovery Center: Release of the First 8490 Sequenced Strains for Exploring Actinobacteria Biosynthetic Diversity.</title>
        <authorList>
            <person name="Kalkreuter E."/>
            <person name="Kautsar S.A."/>
            <person name="Yang D."/>
            <person name="Bader C.D."/>
            <person name="Teijaro C.N."/>
            <person name="Fluegel L."/>
            <person name="Davis C.M."/>
            <person name="Simpson J.R."/>
            <person name="Lauterbach L."/>
            <person name="Steele A.D."/>
            <person name="Gui C."/>
            <person name="Meng S."/>
            <person name="Li G."/>
            <person name="Viehrig K."/>
            <person name="Ye F."/>
            <person name="Su P."/>
            <person name="Kiefer A.F."/>
            <person name="Nichols A."/>
            <person name="Cepeda A.J."/>
            <person name="Yan W."/>
            <person name="Fan B."/>
            <person name="Jiang Y."/>
            <person name="Adhikari A."/>
            <person name="Zheng C.-J."/>
            <person name="Schuster L."/>
            <person name="Cowan T.M."/>
            <person name="Smanski M.J."/>
            <person name="Chevrette M.G."/>
            <person name="De Carvalho L.P.S."/>
            <person name="Shen B."/>
        </authorList>
    </citation>
    <scope>NUCLEOTIDE SEQUENCE [LARGE SCALE GENOMIC DNA]</scope>
    <source>
        <strain evidence="6 7">NPDC006434</strain>
    </source>
</reference>
<dbReference type="Gene3D" id="3.40.190.10">
    <property type="entry name" value="Periplasmic binding protein-like II"/>
    <property type="match status" value="2"/>
</dbReference>
<dbReference type="InterPro" id="IPR051455">
    <property type="entry name" value="Bact_solute-bind_prot3"/>
</dbReference>
<accession>A0ABV2UWJ4</accession>
<dbReference type="InterPro" id="IPR001638">
    <property type="entry name" value="Solute-binding_3/MltF_N"/>
</dbReference>
<dbReference type="CDD" id="cd13690">
    <property type="entry name" value="PBP2_GluB"/>
    <property type="match status" value="1"/>
</dbReference>
<dbReference type="PANTHER" id="PTHR30085:SF6">
    <property type="entry name" value="ABC TRANSPORTER GLUTAMINE-BINDING PROTEIN GLNH"/>
    <property type="match status" value="1"/>
</dbReference>
<feature type="region of interest" description="Disordered" evidence="4">
    <location>
        <begin position="274"/>
        <end position="298"/>
    </location>
</feature>
<dbReference type="Pfam" id="PF00497">
    <property type="entry name" value="SBP_bac_3"/>
    <property type="match status" value="1"/>
</dbReference>
<dbReference type="RefSeq" id="WP_355395020.1">
    <property type="nucleotide sequence ID" value="NZ_JBEXPZ010000010.1"/>
</dbReference>
<dbReference type="PROSITE" id="PS51257">
    <property type="entry name" value="PROKAR_LIPOPROTEIN"/>
    <property type="match status" value="1"/>
</dbReference>
<evidence type="ECO:0000313" key="7">
    <source>
        <dbReference type="Proteomes" id="UP001550210"/>
    </source>
</evidence>
<keyword evidence="3" id="KW-0732">Signal</keyword>
<evidence type="ECO:0000256" key="4">
    <source>
        <dbReference type="SAM" id="MobiDB-lite"/>
    </source>
</evidence>
<name>A0ABV2UWJ4_9ACTN</name>
<evidence type="ECO:0000256" key="3">
    <source>
        <dbReference type="ARBA" id="ARBA00022729"/>
    </source>
</evidence>
<gene>
    <name evidence="6" type="ORF">ABZZ21_09590</name>
</gene>
<dbReference type="Proteomes" id="UP001550210">
    <property type="component" value="Unassembled WGS sequence"/>
</dbReference>
<proteinExistence type="inferred from homology"/>
<evidence type="ECO:0000256" key="2">
    <source>
        <dbReference type="ARBA" id="ARBA00022448"/>
    </source>
</evidence>
<comment type="caution">
    <text evidence="6">The sequence shown here is derived from an EMBL/GenBank/DDBJ whole genome shotgun (WGS) entry which is preliminary data.</text>
</comment>
<comment type="similarity">
    <text evidence="1">Belongs to the bacterial solute-binding protein 3 family.</text>
</comment>
<dbReference type="EMBL" id="JBEXPZ010000010">
    <property type="protein sequence ID" value="MET9844819.1"/>
    <property type="molecule type" value="Genomic_DNA"/>
</dbReference>
<evidence type="ECO:0000313" key="6">
    <source>
        <dbReference type="EMBL" id="MET9844819.1"/>
    </source>
</evidence>
<evidence type="ECO:0000256" key="1">
    <source>
        <dbReference type="ARBA" id="ARBA00010333"/>
    </source>
</evidence>
<dbReference type="SUPFAM" id="SSF53850">
    <property type="entry name" value="Periplasmic binding protein-like II"/>
    <property type="match status" value="1"/>
</dbReference>
<evidence type="ECO:0000259" key="5">
    <source>
        <dbReference type="SMART" id="SM00062"/>
    </source>
</evidence>
<sequence length="298" mass="32833">MTSRRAVLAALSCLVLGGCGLPGQDTGPRFPGGSAMARIEDRGTFTVGIKFDHPLFGYKDPSTGRITGFDAEIARMVAKDLTGSERNIRFIETMPRNREDFLRRGVVDIVVATYSISEERRKLVDFTDPYYYSSQDVLVRRDERGIHDLADLAGRDVCTAAGSTSAQRLRGEVPRARLVLVDTYSECMSALVDGRIDAISTDESILLGMMSQYPDTVRLVGKPFGREPYAIGVRRGDTDFRDYLSGLIQQYVRDGRWDKAFRDTIGVMNVPAKAAKPSLSPSSPSLSRSSLSFSPPSR</sequence>
<dbReference type="PANTHER" id="PTHR30085">
    <property type="entry name" value="AMINO ACID ABC TRANSPORTER PERMEASE"/>
    <property type="match status" value="1"/>
</dbReference>
<protein>
    <submittedName>
        <fullName evidence="6">Glutamate ABC transporter substrate-binding protein</fullName>
    </submittedName>
</protein>
<dbReference type="SMART" id="SM00062">
    <property type="entry name" value="PBPb"/>
    <property type="match status" value="1"/>
</dbReference>
<keyword evidence="2" id="KW-0813">Transport</keyword>
<feature type="domain" description="Solute-binding protein family 3/N-terminal" evidence="5">
    <location>
        <begin position="44"/>
        <end position="268"/>
    </location>
</feature>
<organism evidence="6 7">
    <name type="scientific">Streptomyces ossamyceticus</name>
    <dbReference type="NCBI Taxonomy" id="249581"/>
    <lineage>
        <taxon>Bacteria</taxon>
        <taxon>Bacillati</taxon>
        <taxon>Actinomycetota</taxon>
        <taxon>Actinomycetes</taxon>
        <taxon>Kitasatosporales</taxon>
        <taxon>Streptomycetaceae</taxon>
        <taxon>Streptomyces</taxon>
    </lineage>
</organism>
<feature type="compositionally biased region" description="Low complexity" evidence="4">
    <location>
        <begin position="277"/>
        <end position="298"/>
    </location>
</feature>